<dbReference type="InterPro" id="IPR023997">
    <property type="entry name" value="TonB-dep_OMP_SusC/RagA_CS"/>
</dbReference>
<evidence type="ECO:0000256" key="2">
    <source>
        <dbReference type="RuleBase" id="RU003357"/>
    </source>
</evidence>
<dbReference type="SUPFAM" id="SSF56935">
    <property type="entry name" value="Porins"/>
    <property type="match status" value="1"/>
</dbReference>
<evidence type="ECO:0000259" key="3">
    <source>
        <dbReference type="Pfam" id="PF00593"/>
    </source>
</evidence>
<comment type="caution">
    <text evidence="5">The sequence shown here is derived from an EMBL/GenBank/DDBJ whole genome shotgun (WGS) entry which is preliminary data.</text>
</comment>
<gene>
    <name evidence="5" type="ORF">AAG747_06890</name>
</gene>
<dbReference type="GO" id="GO:0009279">
    <property type="term" value="C:cell outer membrane"/>
    <property type="evidence" value="ECO:0007669"/>
    <property type="project" value="UniProtKB-SubCell"/>
</dbReference>
<keyword evidence="1" id="KW-0813">Transport</keyword>
<organism evidence="5 6">
    <name type="scientific">Rapidithrix thailandica</name>
    <dbReference type="NCBI Taxonomy" id="413964"/>
    <lineage>
        <taxon>Bacteria</taxon>
        <taxon>Pseudomonadati</taxon>
        <taxon>Bacteroidota</taxon>
        <taxon>Cytophagia</taxon>
        <taxon>Cytophagales</taxon>
        <taxon>Flammeovirgaceae</taxon>
        <taxon>Rapidithrix</taxon>
    </lineage>
</organism>
<dbReference type="SUPFAM" id="SSF49464">
    <property type="entry name" value="Carboxypeptidase regulatory domain-like"/>
    <property type="match status" value="1"/>
</dbReference>
<dbReference type="Pfam" id="PF13715">
    <property type="entry name" value="CarbopepD_reg_2"/>
    <property type="match status" value="1"/>
</dbReference>
<dbReference type="InterPro" id="IPR039426">
    <property type="entry name" value="TonB-dep_rcpt-like"/>
</dbReference>
<feature type="domain" description="TonB-dependent receptor-like beta-barrel" evidence="3">
    <location>
        <begin position="579"/>
        <end position="963"/>
    </location>
</feature>
<reference evidence="5 6" key="1">
    <citation type="submission" date="2024-04" db="EMBL/GenBank/DDBJ databases">
        <title>Novel genus in family Flammeovirgaceae.</title>
        <authorList>
            <person name="Nguyen T.H."/>
            <person name="Vuong T.Q."/>
            <person name="Le H."/>
            <person name="Kim S.-G."/>
        </authorList>
    </citation>
    <scope>NUCLEOTIDE SEQUENCE [LARGE SCALE GENOMIC DNA]</scope>
    <source>
        <strain evidence="5 6">JCM 23209</strain>
    </source>
</reference>
<evidence type="ECO:0000313" key="6">
    <source>
        <dbReference type="Proteomes" id="UP001403385"/>
    </source>
</evidence>
<dbReference type="AlphaFoldDB" id="A0AAW9S7D1"/>
<keyword evidence="1" id="KW-0812">Transmembrane</keyword>
<feature type="domain" description="TonB-dependent receptor plug" evidence="4">
    <location>
        <begin position="227"/>
        <end position="335"/>
    </location>
</feature>
<dbReference type="Proteomes" id="UP001403385">
    <property type="component" value="Unassembled WGS sequence"/>
</dbReference>
<evidence type="ECO:0000259" key="4">
    <source>
        <dbReference type="Pfam" id="PF07715"/>
    </source>
</evidence>
<dbReference type="FunFam" id="2.170.130.10:FF:000003">
    <property type="entry name" value="SusC/RagA family TonB-linked outer membrane protein"/>
    <property type="match status" value="1"/>
</dbReference>
<dbReference type="FunFam" id="2.60.40.1120:FF:000003">
    <property type="entry name" value="Outer membrane protein Omp121"/>
    <property type="match status" value="1"/>
</dbReference>
<dbReference type="NCBIfam" id="TIGR04057">
    <property type="entry name" value="SusC_RagA_signa"/>
    <property type="match status" value="1"/>
</dbReference>
<dbReference type="InterPro" id="IPR023996">
    <property type="entry name" value="TonB-dep_OMP_SusC/RagA"/>
</dbReference>
<dbReference type="PROSITE" id="PS52016">
    <property type="entry name" value="TONB_DEPENDENT_REC_3"/>
    <property type="match status" value="1"/>
</dbReference>
<evidence type="ECO:0000313" key="5">
    <source>
        <dbReference type="EMBL" id="MEN7547625.1"/>
    </source>
</evidence>
<dbReference type="RefSeq" id="WP_346820412.1">
    <property type="nucleotide sequence ID" value="NZ_JBDKWZ010000003.1"/>
</dbReference>
<keyword evidence="1" id="KW-1134">Transmembrane beta strand</keyword>
<dbReference type="Gene3D" id="2.170.130.10">
    <property type="entry name" value="TonB-dependent receptor, plug domain"/>
    <property type="match status" value="1"/>
</dbReference>
<comment type="subcellular location">
    <subcellularLocation>
        <location evidence="1">Cell outer membrane</location>
        <topology evidence="1">Multi-pass membrane protein</topology>
    </subcellularLocation>
</comment>
<keyword evidence="6" id="KW-1185">Reference proteome</keyword>
<accession>A0AAW9S7D1</accession>
<dbReference type="InterPro" id="IPR012910">
    <property type="entry name" value="Plug_dom"/>
</dbReference>
<keyword evidence="2" id="KW-0798">TonB box</keyword>
<dbReference type="InterPro" id="IPR037066">
    <property type="entry name" value="Plug_dom_sf"/>
</dbReference>
<dbReference type="EMBL" id="JBDKWZ010000003">
    <property type="protein sequence ID" value="MEN7547625.1"/>
    <property type="molecule type" value="Genomic_DNA"/>
</dbReference>
<proteinExistence type="inferred from homology"/>
<evidence type="ECO:0000256" key="1">
    <source>
        <dbReference type="PROSITE-ProRule" id="PRU01360"/>
    </source>
</evidence>
<keyword evidence="1" id="KW-0998">Cell outer membrane</keyword>
<sequence>MKISLLHTLCTFTRYIWLGLVVQYLCMSTLGAVPLDDGQHYISARKVFIKFQLPQAQLKTIFQYIEEHTKFKFSYHPKDLQAKPTLSMDTGERSVADILTEVSGKARLKFKQINNIISVDKLKNASSVPFEVLNQDVNVTGKVLDENEDPLPGATIQVRGTTRGVITDVDGSYVIKAKPGDVLICSFVGMETQIIEVGNQREIVIKLLPKAESLEEVEVVAFATQKKESVIASITTVKPGDLKVPSSNLTTALAGRMSGIISYQRSGEPGQDNAQFFIRGVTTFGYKKDPLILIDGVELTSEDLARMQPDDIASFSIMKDATATALYGARGANGVILVTTKEGVEGKAKVSIRFENSISSPTKEIQLADPVTYMKLHNESVRTRNPLNKLPYMENKIAQTEAGGDPFLYPATNWHKELFKEYTVNQRLNFNISGGGKVARYYLAATYNKDNGILNVDKRNNFNSNINLKKYLIRSNINLTLTKSTEAVIRMHGTFDDYTGPIDGGSAMYKKVMKANPVLFPAYYPADEAHQFTRHILFGNHAEGSLPYINPYAEMVKGYKDYSKTLLLTQVELKQKLDFITKGLSIRTLGNINRYSYFDVSRNYNPYYYQIGYYNRDKDTYTLSAINPETGTEYLEYSEGDKHITSTMYWETALQYNREFNEAHGVSGLLVYIMREQLKGNAGDLQKSLPYRNLGLSGRFTYAYKGRYFTEFNFGFNGSERFSKENRFGFFPSMGLGWYVSNEPFWEGISKVVHKLKFKATYGLVGNDAIGNENDRFFYLSNVNLKNEDRTVSFGKNFIYGKPGVSISRYANSNITWETAKKLNIGIELGLFENFEVQVDLFREDRENILMNRVSLASMGLQAPVRANVGEAYSEGVDFSVDYQKFFSNELWLTVRGNFTYATGKFKKYEEPNYESTPWLSRKDYSISQTWGYIAERLFIDEAEVRNSPEQTFGDYTAGDIKYRDINGDGKITTLDRVPLGYPTSPEIVYGFGFSAGYKKFDISCFFQGLARESFWIDAVKTAPFIHYDDPYESYDDSYALNNALLEVYAQNHWSEANPDQYALWPRLDSRFNANNSQTSTWFMQNGAFLRLKSLEVGYSLASKGWVERIGMEQFRLYASGVNLLTFSKFKLWDPEMGGNGLGYPIQRVINLGLQISF</sequence>
<dbReference type="NCBIfam" id="TIGR04056">
    <property type="entry name" value="OMP_RagA_SusC"/>
    <property type="match status" value="1"/>
</dbReference>
<keyword evidence="1 2" id="KW-0472">Membrane</keyword>
<name>A0AAW9S7D1_9BACT</name>
<keyword evidence="5" id="KW-0675">Receptor</keyword>
<dbReference type="InterPro" id="IPR000531">
    <property type="entry name" value="Beta-barrel_TonB"/>
</dbReference>
<protein>
    <submittedName>
        <fullName evidence="5">TonB-dependent receptor</fullName>
    </submittedName>
</protein>
<dbReference type="Pfam" id="PF07715">
    <property type="entry name" value="Plug"/>
    <property type="match status" value="1"/>
</dbReference>
<comment type="similarity">
    <text evidence="1 2">Belongs to the TonB-dependent receptor family.</text>
</comment>
<dbReference type="Pfam" id="PF00593">
    <property type="entry name" value="TonB_dep_Rec_b-barrel"/>
    <property type="match status" value="1"/>
</dbReference>
<dbReference type="InterPro" id="IPR008969">
    <property type="entry name" value="CarboxyPept-like_regulatory"/>
</dbReference>
<dbReference type="Gene3D" id="2.60.40.1120">
    <property type="entry name" value="Carboxypeptidase-like, regulatory domain"/>
    <property type="match status" value="1"/>
</dbReference>